<comment type="caution">
    <text evidence="1">The sequence shown here is derived from an EMBL/GenBank/DDBJ whole genome shotgun (WGS) entry which is preliminary data.</text>
</comment>
<organism evidence="1 2">
    <name type="scientific">Vibrio harveyi</name>
    <name type="common">Beneckea harveyi</name>
    <dbReference type="NCBI Taxonomy" id="669"/>
    <lineage>
        <taxon>Bacteria</taxon>
        <taxon>Pseudomonadati</taxon>
        <taxon>Pseudomonadota</taxon>
        <taxon>Gammaproteobacteria</taxon>
        <taxon>Vibrionales</taxon>
        <taxon>Vibrionaceae</taxon>
        <taxon>Vibrio</taxon>
    </lineage>
</organism>
<dbReference type="EMBL" id="AJSR01001952">
    <property type="protein sequence ID" value="EKM29742.1"/>
    <property type="molecule type" value="Genomic_DNA"/>
</dbReference>
<gene>
    <name evidence="1" type="ORF">VCHENC02_4464A</name>
</gene>
<proteinExistence type="predicted"/>
<evidence type="ECO:0000313" key="2">
    <source>
        <dbReference type="Proteomes" id="UP000008367"/>
    </source>
</evidence>
<feature type="non-terminal residue" evidence="1">
    <location>
        <position position="19"/>
    </location>
</feature>
<dbReference type="Proteomes" id="UP000008367">
    <property type="component" value="Unassembled WGS sequence"/>
</dbReference>
<sequence>MLTCSVNNNKIKKINRLYK</sequence>
<dbReference type="AlphaFoldDB" id="A0A454CTL5"/>
<name>A0A454CTL5_VIBHA</name>
<protein>
    <submittedName>
        <fullName evidence="1">Uncharacterized protein</fullName>
    </submittedName>
</protein>
<reference evidence="1 2" key="1">
    <citation type="submission" date="2012-10" db="EMBL/GenBank/DDBJ databases">
        <title>Genome sequence of Vibrio Cholerae HENC-02.</title>
        <authorList>
            <person name="Eppinger M."/>
            <person name="Hasan N.A."/>
            <person name="Sengamalay N."/>
            <person name="Hine E."/>
            <person name="Su Q."/>
            <person name="Daugherty S.C."/>
            <person name="Young S."/>
            <person name="Sadzewicz L."/>
            <person name="Tallon L."/>
            <person name="Cebula T.A."/>
            <person name="Ravel J."/>
            <person name="Colwell R.R."/>
        </authorList>
    </citation>
    <scope>NUCLEOTIDE SEQUENCE [LARGE SCALE GENOMIC DNA]</scope>
    <source>
        <strain evidence="1 2">HENC-02</strain>
    </source>
</reference>
<evidence type="ECO:0000313" key="1">
    <source>
        <dbReference type="EMBL" id="EKM29742.1"/>
    </source>
</evidence>
<accession>A0A454CTL5</accession>